<keyword evidence="2" id="KW-1185">Reference proteome</keyword>
<protein>
    <submittedName>
        <fullName evidence="1">Uncharacterized protein</fullName>
    </submittedName>
</protein>
<evidence type="ECO:0000313" key="2">
    <source>
        <dbReference type="Proteomes" id="UP000053424"/>
    </source>
</evidence>
<dbReference type="HOGENOM" id="CLU_3068899_0_0_1"/>
<accession>A0A0C2YIN2</accession>
<reference evidence="2" key="2">
    <citation type="submission" date="2015-01" db="EMBL/GenBank/DDBJ databases">
        <title>Evolutionary Origins and Diversification of the Mycorrhizal Mutualists.</title>
        <authorList>
            <consortium name="DOE Joint Genome Institute"/>
            <consortium name="Mycorrhizal Genomics Consortium"/>
            <person name="Kohler A."/>
            <person name="Kuo A."/>
            <person name="Nagy L.G."/>
            <person name="Floudas D."/>
            <person name="Copeland A."/>
            <person name="Barry K.W."/>
            <person name="Cichocki N."/>
            <person name="Veneault-Fourrey C."/>
            <person name="LaButti K."/>
            <person name="Lindquist E.A."/>
            <person name="Lipzen A."/>
            <person name="Lundell T."/>
            <person name="Morin E."/>
            <person name="Murat C."/>
            <person name="Riley R."/>
            <person name="Ohm R."/>
            <person name="Sun H."/>
            <person name="Tunlid A."/>
            <person name="Henrissat B."/>
            <person name="Grigoriev I.V."/>
            <person name="Hibbett D.S."/>
            <person name="Martin F."/>
        </authorList>
    </citation>
    <scope>NUCLEOTIDE SEQUENCE [LARGE SCALE GENOMIC DNA]</scope>
    <source>
        <strain evidence="2">h7</strain>
    </source>
</reference>
<gene>
    <name evidence="1" type="ORF">M413DRAFT_445719</name>
</gene>
<reference evidence="1 2" key="1">
    <citation type="submission" date="2014-04" db="EMBL/GenBank/DDBJ databases">
        <authorList>
            <consortium name="DOE Joint Genome Institute"/>
            <person name="Kuo A."/>
            <person name="Gay G."/>
            <person name="Dore J."/>
            <person name="Kohler A."/>
            <person name="Nagy L.G."/>
            <person name="Floudas D."/>
            <person name="Copeland A."/>
            <person name="Barry K.W."/>
            <person name="Cichocki N."/>
            <person name="Veneault-Fourrey C."/>
            <person name="LaButti K."/>
            <person name="Lindquist E.A."/>
            <person name="Lipzen A."/>
            <person name="Lundell T."/>
            <person name="Morin E."/>
            <person name="Murat C."/>
            <person name="Sun H."/>
            <person name="Tunlid A."/>
            <person name="Henrissat B."/>
            <person name="Grigoriev I.V."/>
            <person name="Hibbett D.S."/>
            <person name="Martin F."/>
            <person name="Nordberg H.P."/>
            <person name="Cantor M.N."/>
            <person name="Hua S.X."/>
        </authorList>
    </citation>
    <scope>NUCLEOTIDE SEQUENCE [LARGE SCALE GENOMIC DNA]</scope>
    <source>
        <strain evidence="2">h7</strain>
    </source>
</reference>
<organism evidence="1 2">
    <name type="scientific">Hebeloma cylindrosporum</name>
    <dbReference type="NCBI Taxonomy" id="76867"/>
    <lineage>
        <taxon>Eukaryota</taxon>
        <taxon>Fungi</taxon>
        <taxon>Dikarya</taxon>
        <taxon>Basidiomycota</taxon>
        <taxon>Agaricomycotina</taxon>
        <taxon>Agaricomycetes</taxon>
        <taxon>Agaricomycetidae</taxon>
        <taxon>Agaricales</taxon>
        <taxon>Agaricineae</taxon>
        <taxon>Hymenogastraceae</taxon>
        <taxon>Hebeloma</taxon>
    </lineage>
</organism>
<proteinExistence type="predicted"/>
<dbReference type="AlphaFoldDB" id="A0A0C2YIN2"/>
<evidence type="ECO:0000313" key="1">
    <source>
        <dbReference type="EMBL" id="KIM40942.1"/>
    </source>
</evidence>
<dbReference type="EMBL" id="KN831781">
    <property type="protein sequence ID" value="KIM40942.1"/>
    <property type="molecule type" value="Genomic_DNA"/>
</dbReference>
<dbReference type="Proteomes" id="UP000053424">
    <property type="component" value="Unassembled WGS sequence"/>
</dbReference>
<name>A0A0C2YIN2_HEBCY</name>
<sequence>MSSSGLFLFVTGLTPSPRVDVEGLLHPKLMCSDKSGAGTPVKMATQGLLPLIS</sequence>